<dbReference type="RefSeq" id="WP_249250459.1">
    <property type="nucleotide sequence ID" value="NZ_JAKIKT010000009.1"/>
</dbReference>
<dbReference type="Proteomes" id="UP001202831">
    <property type="component" value="Unassembled WGS sequence"/>
</dbReference>
<evidence type="ECO:0000313" key="1">
    <source>
        <dbReference type="EMBL" id="MCL2915891.1"/>
    </source>
</evidence>
<dbReference type="InterPro" id="IPR011051">
    <property type="entry name" value="RmlC_Cupin_sf"/>
</dbReference>
<accession>A0ABT0NBS4</accession>
<proteinExistence type="predicted"/>
<comment type="caution">
    <text evidence="1">The sequence shown here is derived from an EMBL/GenBank/DDBJ whole genome shotgun (WGS) entry which is preliminary data.</text>
</comment>
<organism evidence="1 2">
    <name type="scientific">Shewanella corallii</name>
    <dbReference type="NCBI Taxonomy" id="560080"/>
    <lineage>
        <taxon>Bacteria</taxon>
        <taxon>Pseudomonadati</taxon>
        <taxon>Pseudomonadota</taxon>
        <taxon>Gammaproteobacteria</taxon>
        <taxon>Alteromonadales</taxon>
        <taxon>Shewanellaceae</taxon>
        <taxon>Shewanella</taxon>
    </lineage>
</organism>
<reference evidence="1 2" key="1">
    <citation type="submission" date="2022-01" db="EMBL/GenBank/DDBJ databases">
        <title>Whole genome-based taxonomy of the Shewanellaceae.</title>
        <authorList>
            <person name="Martin-Rodriguez A.J."/>
        </authorList>
    </citation>
    <scope>NUCLEOTIDE SEQUENCE [LARGE SCALE GENOMIC DNA]</scope>
    <source>
        <strain evidence="1 2">DSM 21332</strain>
    </source>
</reference>
<protein>
    <recommendedName>
        <fullName evidence="3">Cupin domain-containing protein</fullName>
    </recommendedName>
</protein>
<dbReference type="Gene3D" id="2.60.120.10">
    <property type="entry name" value="Jelly Rolls"/>
    <property type="match status" value="1"/>
</dbReference>
<evidence type="ECO:0000313" key="2">
    <source>
        <dbReference type="Proteomes" id="UP001202831"/>
    </source>
</evidence>
<dbReference type="InterPro" id="IPR014710">
    <property type="entry name" value="RmlC-like_jellyroll"/>
</dbReference>
<keyword evidence="2" id="KW-1185">Reference proteome</keyword>
<name>A0ABT0NBS4_9GAMM</name>
<evidence type="ECO:0008006" key="3">
    <source>
        <dbReference type="Google" id="ProtNLM"/>
    </source>
</evidence>
<sequence>MKPQNLDIQTSEVWQHLKSGEDFPTGFTMRGTLPADPGGVELMLEGWEAGSTEPPHCHPGDDMTVMSQGEMHVQFYLEQDGKLLKDGPVEVFHQGETAYIRKGRIHSVLYASECRLVYVHSGEFDFIESKLPQA</sequence>
<gene>
    <name evidence="1" type="ORF">L2725_19295</name>
</gene>
<dbReference type="EMBL" id="JAKIKT010000009">
    <property type="protein sequence ID" value="MCL2915891.1"/>
    <property type="molecule type" value="Genomic_DNA"/>
</dbReference>
<dbReference type="SUPFAM" id="SSF51182">
    <property type="entry name" value="RmlC-like cupins"/>
    <property type="match status" value="1"/>
</dbReference>